<reference evidence="3 4" key="1">
    <citation type="submission" date="2019-10" db="EMBL/GenBank/DDBJ databases">
        <title>Poseidonibacter ostreae sp. nov., isolated from the gut of the Ostrea denselamellosa.</title>
        <authorList>
            <person name="Choi A."/>
        </authorList>
    </citation>
    <scope>NUCLEOTIDE SEQUENCE [LARGE SCALE GENOMIC DNA]</scope>
    <source>
        <strain evidence="2 4">SJOD-M-33</strain>
        <strain evidence="1 3">SJOD-M-5</strain>
    </source>
</reference>
<evidence type="ECO:0000313" key="2">
    <source>
        <dbReference type="EMBL" id="KAB7889632.1"/>
    </source>
</evidence>
<proteinExistence type="predicted"/>
<protein>
    <submittedName>
        <fullName evidence="2">Uncharacterized protein</fullName>
    </submittedName>
</protein>
<dbReference type="AlphaFoldDB" id="A0A6L4WTY9"/>
<accession>A0A6L4WTY9</accession>
<comment type="caution">
    <text evidence="2">The sequence shown here is derived from an EMBL/GenBank/DDBJ whole genome shotgun (WGS) entry which is preliminary data.</text>
</comment>
<keyword evidence="3" id="KW-1185">Reference proteome</keyword>
<dbReference type="EMBL" id="WFKK01000011">
    <property type="protein sequence ID" value="KAB7889632.1"/>
    <property type="molecule type" value="Genomic_DNA"/>
</dbReference>
<dbReference type="RefSeq" id="WP_152191457.1">
    <property type="nucleotide sequence ID" value="NZ_WFKJ01000043.1"/>
</dbReference>
<dbReference type="EMBL" id="WFKJ01000043">
    <property type="protein sequence ID" value="KAB7888877.1"/>
    <property type="molecule type" value="Genomic_DNA"/>
</dbReference>
<evidence type="ECO:0000313" key="1">
    <source>
        <dbReference type="EMBL" id="KAB7888877.1"/>
    </source>
</evidence>
<dbReference type="Proteomes" id="UP000472839">
    <property type="component" value="Unassembled WGS sequence"/>
</dbReference>
<evidence type="ECO:0000313" key="4">
    <source>
        <dbReference type="Proteomes" id="UP000472839"/>
    </source>
</evidence>
<dbReference type="Proteomes" id="UP000461010">
    <property type="component" value="Unassembled WGS sequence"/>
</dbReference>
<sequence>MIGIDNYDAIEQIFVQETSQHEQNIYALYLSDYRNEDVYYLNYDVIFGSKFKNKIIKSGINEVDFFNSLNNEINALSEDQRMVLCKKVKEHEDKMYHTEVPEINTLRPFVKWECE</sequence>
<name>A0A6L4WTY9_9BACT</name>
<organism evidence="2 4">
    <name type="scientific">Poseidonibacter ostreae</name>
    <dbReference type="NCBI Taxonomy" id="2654171"/>
    <lineage>
        <taxon>Bacteria</taxon>
        <taxon>Pseudomonadati</taxon>
        <taxon>Campylobacterota</taxon>
        <taxon>Epsilonproteobacteria</taxon>
        <taxon>Campylobacterales</taxon>
        <taxon>Arcobacteraceae</taxon>
        <taxon>Poseidonibacter</taxon>
    </lineage>
</organism>
<gene>
    <name evidence="1" type="ORF">GBG18_12235</name>
    <name evidence="2" type="ORF">GBG19_05335</name>
</gene>
<evidence type="ECO:0000313" key="3">
    <source>
        <dbReference type="Proteomes" id="UP000461010"/>
    </source>
</evidence>